<dbReference type="AlphaFoldDB" id="A0AAU9KAK3"/>
<feature type="region of interest" description="Disordered" evidence="2">
    <location>
        <begin position="776"/>
        <end position="795"/>
    </location>
</feature>
<comment type="caution">
    <text evidence="3">The sequence shown here is derived from an EMBL/GenBank/DDBJ whole genome shotgun (WGS) entry which is preliminary data.</text>
</comment>
<gene>
    <name evidence="3" type="ORF">BSTOLATCC_MIC65374</name>
</gene>
<feature type="coiled-coil region" evidence="1">
    <location>
        <begin position="336"/>
        <end position="363"/>
    </location>
</feature>
<dbReference type="Proteomes" id="UP001162131">
    <property type="component" value="Unassembled WGS sequence"/>
</dbReference>
<accession>A0AAU9KAK3</accession>
<feature type="coiled-coil region" evidence="1">
    <location>
        <begin position="62"/>
        <end position="89"/>
    </location>
</feature>
<keyword evidence="4" id="KW-1185">Reference proteome</keyword>
<feature type="compositionally biased region" description="Polar residues" evidence="2">
    <location>
        <begin position="783"/>
        <end position="795"/>
    </location>
</feature>
<organism evidence="3 4">
    <name type="scientific">Blepharisma stoltei</name>
    <dbReference type="NCBI Taxonomy" id="1481888"/>
    <lineage>
        <taxon>Eukaryota</taxon>
        <taxon>Sar</taxon>
        <taxon>Alveolata</taxon>
        <taxon>Ciliophora</taxon>
        <taxon>Postciliodesmatophora</taxon>
        <taxon>Heterotrichea</taxon>
        <taxon>Heterotrichida</taxon>
        <taxon>Blepharismidae</taxon>
        <taxon>Blepharisma</taxon>
    </lineage>
</organism>
<dbReference type="EMBL" id="CAJZBQ010000063">
    <property type="protein sequence ID" value="CAG9336067.1"/>
    <property type="molecule type" value="Genomic_DNA"/>
</dbReference>
<sequence>MHTQSSLPNFQVTSKNAFNIEGQLTDRTRELRREIKEVLDIEYDHHVKEAKRHRSLYSNKEQAKLKRELDKLLSINKEKRRNLKKLVMEARLYDPFISDVSTFKAISGSGYFTERGSVASSAFAPSREDILEKIDRYMIKIEENEQEKLKIESVLSKEKAGNLIWKERIQQLSEMHRRVTKSHEASMISKQNAINNLILGQNEALLFKQEMTRRQEEYIQVYTEQRKRYDHIQEDIDTIVGSISTNAIKQAERRREITTMIDKLEKQLKRHEKESKEKERIENAYQCFQEQMGIINEVLERYDRDCYDTLDEEALNGIIDMYKFLIYQETSLSLRFQQLTLDFLALQKRYEELDKELQILKINNDDFGMTEKNLPYTFNHVKISLEDNLTSKLDHTEESEQLILKIYLTIMNLAIISINSLKILIEKCPRSGLDRESEYTDALSIIEELQKGFLKKRESTHTKTPVLPKIYRTDFFDQIQESFSIENFKKNVLPYLSLKKTEIISSYIKVFKNSEDGILFANLLKDQPMILYFTNSKILENYLNDKQNQPEKGPLHAFLEVDELVSTSHMLYQHQLMRLCSVISPLILLLNARRVNELEELEQLLSKIQENNIEPIKSDENYQIRRVSRIPTIVKEKNTRLFPIEDAEIESPGIYKIIEIQKSQEKLNARLTEQEVAMKRMRNILPAPILEKINKSNNSDENEKKFSSKIIKKNFSTFSPRNILHEVQDIEKKIKRVKSAEKKAGNRKNNLIDMPLQFKFYSKPWGLFQKALNSREISKDNTRPSTNHKISKTPN</sequence>
<feature type="coiled-coil region" evidence="1">
    <location>
        <begin position="254"/>
        <end position="291"/>
    </location>
</feature>
<name>A0AAU9KAK3_9CILI</name>
<evidence type="ECO:0000256" key="1">
    <source>
        <dbReference type="SAM" id="Coils"/>
    </source>
</evidence>
<reference evidence="3" key="1">
    <citation type="submission" date="2021-09" db="EMBL/GenBank/DDBJ databases">
        <authorList>
            <consortium name="AG Swart"/>
            <person name="Singh M."/>
            <person name="Singh A."/>
            <person name="Seah K."/>
            <person name="Emmerich C."/>
        </authorList>
    </citation>
    <scope>NUCLEOTIDE SEQUENCE</scope>
    <source>
        <strain evidence="3">ATCC30299</strain>
    </source>
</reference>
<evidence type="ECO:0000313" key="3">
    <source>
        <dbReference type="EMBL" id="CAG9336067.1"/>
    </source>
</evidence>
<protein>
    <submittedName>
        <fullName evidence="3">Uncharacterized protein</fullName>
    </submittedName>
</protein>
<keyword evidence="1" id="KW-0175">Coiled coil</keyword>
<evidence type="ECO:0000256" key="2">
    <source>
        <dbReference type="SAM" id="MobiDB-lite"/>
    </source>
</evidence>
<evidence type="ECO:0000313" key="4">
    <source>
        <dbReference type="Proteomes" id="UP001162131"/>
    </source>
</evidence>
<proteinExistence type="predicted"/>